<evidence type="ECO:0000256" key="8">
    <source>
        <dbReference type="SAM" id="MobiDB-lite"/>
    </source>
</evidence>
<dbReference type="Proteomes" id="UP000014500">
    <property type="component" value="Unassembled WGS sequence"/>
</dbReference>
<feature type="transmembrane region" description="Helical" evidence="7">
    <location>
        <begin position="123"/>
        <end position="141"/>
    </location>
</feature>
<organism evidence="9 10">
    <name type="scientific">Strigamia maritima</name>
    <name type="common">European centipede</name>
    <name type="synonym">Geophilus maritimus</name>
    <dbReference type="NCBI Taxonomy" id="126957"/>
    <lineage>
        <taxon>Eukaryota</taxon>
        <taxon>Metazoa</taxon>
        <taxon>Ecdysozoa</taxon>
        <taxon>Arthropoda</taxon>
        <taxon>Myriapoda</taxon>
        <taxon>Chilopoda</taxon>
        <taxon>Pleurostigmophora</taxon>
        <taxon>Geophilomorpha</taxon>
        <taxon>Linotaeniidae</taxon>
        <taxon>Strigamia</taxon>
    </lineage>
</organism>
<feature type="compositionally biased region" description="Basic residues" evidence="8">
    <location>
        <begin position="1"/>
        <end position="15"/>
    </location>
</feature>
<dbReference type="Gene3D" id="1.10.3860.10">
    <property type="entry name" value="Sodium:dicarboxylate symporter"/>
    <property type="match status" value="2"/>
</dbReference>
<name>T1JEB2_STRMM</name>
<dbReference type="Pfam" id="PF00375">
    <property type="entry name" value="SDF"/>
    <property type="match status" value="1"/>
</dbReference>
<dbReference type="PANTHER" id="PTHR11958">
    <property type="entry name" value="SODIUM/DICARBOXYLATE SYMPORTER-RELATED"/>
    <property type="match status" value="1"/>
</dbReference>
<keyword evidence="10" id="KW-1185">Reference proteome</keyword>
<evidence type="ECO:0000256" key="2">
    <source>
        <dbReference type="ARBA" id="ARBA00006148"/>
    </source>
</evidence>
<dbReference type="GO" id="GO:0005886">
    <property type="term" value="C:plasma membrane"/>
    <property type="evidence" value="ECO:0007669"/>
    <property type="project" value="TreeGrafter"/>
</dbReference>
<dbReference type="PANTHER" id="PTHR11958:SF63">
    <property type="entry name" value="AMINO ACID TRANSPORTER"/>
    <property type="match status" value="1"/>
</dbReference>
<evidence type="ECO:0000256" key="6">
    <source>
        <dbReference type="ARBA" id="ARBA00023136"/>
    </source>
</evidence>
<comment type="caution">
    <text evidence="7">Lacks conserved residue(s) required for the propagation of feature annotation.</text>
</comment>
<reference evidence="10" key="1">
    <citation type="submission" date="2011-05" db="EMBL/GenBank/DDBJ databases">
        <authorList>
            <person name="Richards S.R."/>
            <person name="Qu J."/>
            <person name="Jiang H."/>
            <person name="Jhangiani S.N."/>
            <person name="Agravi P."/>
            <person name="Goodspeed R."/>
            <person name="Gross S."/>
            <person name="Mandapat C."/>
            <person name="Jackson L."/>
            <person name="Mathew T."/>
            <person name="Pu L."/>
            <person name="Thornton R."/>
            <person name="Saada N."/>
            <person name="Wilczek-Boney K.B."/>
            <person name="Lee S."/>
            <person name="Kovar C."/>
            <person name="Wu Y."/>
            <person name="Scherer S.E."/>
            <person name="Worley K.C."/>
            <person name="Muzny D.M."/>
            <person name="Gibbs R."/>
        </authorList>
    </citation>
    <scope>NUCLEOTIDE SEQUENCE</scope>
    <source>
        <strain evidence="10">Brora</strain>
    </source>
</reference>
<keyword evidence="6 7" id="KW-0472">Membrane</keyword>
<dbReference type="EnsemblMetazoa" id="SMAR012153-RA">
    <property type="protein sequence ID" value="SMAR012153-PA"/>
    <property type="gene ID" value="SMAR012153"/>
</dbReference>
<dbReference type="InterPro" id="IPR036458">
    <property type="entry name" value="Na:dicarbo_symporter_sf"/>
</dbReference>
<keyword evidence="7" id="KW-0769">Symport</keyword>
<keyword evidence="5 7" id="KW-1133">Transmembrane helix</keyword>
<dbReference type="GO" id="GO:0015175">
    <property type="term" value="F:neutral L-amino acid transmembrane transporter activity"/>
    <property type="evidence" value="ECO:0007669"/>
    <property type="project" value="TreeGrafter"/>
</dbReference>
<dbReference type="GO" id="GO:0005313">
    <property type="term" value="F:L-glutamate transmembrane transporter activity"/>
    <property type="evidence" value="ECO:0007669"/>
    <property type="project" value="TreeGrafter"/>
</dbReference>
<dbReference type="InterPro" id="IPR050746">
    <property type="entry name" value="DAACS"/>
</dbReference>
<feature type="transmembrane region" description="Helical" evidence="7">
    <location>
        <begin position="284"/>
        <end position="305"/>
    </location>
</feature>
<dbReference type="eggNOG" id="KOG3787">
    <property type="taxonomic scope" value="Eukaryota"/>
</dbReference>
<dbReference type="EMBL" id="JH432116">
    <property type="status" value="NOT_ANNOTATED_CDS"/>
    <property type="molecule type" value="Genomic_DNA"/>
</dbReference>
<feature type="region of interest" description="Disordered" evidence="8">
    <location>
        <begin position="1"/>
        <end position="34"/>
    </location>
</feature>
<comment type="similarity">
    <text evidence="2 7">Belongs to the dicarboxylate/amino acid:cation symporter (DAACS) (TC 2.A.23) family.</text>
</comment>
<evidence type="ECO:0000256" key="3">
    <source>
        <dbReference type="ARBA" id="ARBA00022448"/>
    </source>
</evidence>
<dbReference type="STRING" id="126957.T1JEB2"/>
<proteinExistence type="inferred from homology"/>
<evidence type="ECO:0000256" key="7">
    <source>
        <dbReference type="RuleBase" id="RU361216"/>
    </source>
</evidence>
<comment type="subcellular location">
    <subcellularLocation>
        <location evidence="1 7">Membrane</location>
        <topology evidence="1 7">Multi-pass membrane protein</topology>
    </subcellularLocation>
</comment>
<evidence type="ECO:0000313" key="10">
    <source>
        <dbReference type="Proteomes" id="UP000014500"/>
    </source>
</evidence>
<dbReference type="HOGENOM" id="CLU_763590_0_0_1"/>
<protein>
    <recommendedName>
        <fullName evidence="7">Amino acid transporter</fullName>
    </recommendedName>
</protein>
<evidence type="ECO:0000313" key="9">
    <source>
        <dbReference type="EnsemblMetazoa" id="SMAR012153-PA"/>
    </source>
</evidence>
<dbReference type="GO" id="GO:0015501">
    <property type="term" value="F:glutamate:sodium symporter activity"/>
    <property type="evidence" value="ECO:0007669"/>
    <property type="project" value="TreeGrafter"/>
</dbReference>
<feature type="compositionally biased region" description="Basic and acidic residues" evidence="8">
    <location>
        <begin position="16"/>
        <end position="30"/>
    </location>
</feature>
<keyword evidence="4 7" id="KW-0812">Transmembrane</keyword>
<keyword evidence="3 7" id="KW-0813">Transport</keyword>
<dbReference type="SUPFAM" id="SSF118215">
    <property type="entry name" value="Proton glutamate symport protein"/>
    <property type="match status" value="1"/>
</dbReference>
<dbReference type="AlphaFoldDB" id="T1JEB2"/>
<evidence type="ECO:0000256" key="1">
    <source>
        <dbReference type="ARBA" id="ARBA00004141"/>
    </source>
</evidence>
<feature type="transmembrane region" description="Helical" evidence="7">
    <location>
        <begin position="242"/>
        <end position="264"/>
    </location>
</feature>
<evidence type="ECO:0000256" key="5">
    <source>
        <dbReference type="ARBA" id="ARBA00022989"/>
    </source>
</evidence>
<dbReference type="PRINTS" id="PR00173">
    <property type="entry name" value="EDTRNSPORT"/>
</dbReference>
<evidence type="ECO:0000256" key="4">
    <source>
        <dbReference type="ARBA" id="ARBA00022692"/>
    </source>
</evidence>
<dbReference type="InterPro" id="IPR001991">
    <property type="entry name" value="Na-dicarboxylate_symporter"/>
</dbReference>
<accession>T1JEB2</accession>
<reference evidence="9" key="2">
    <citation type="submission" date="2015-02" db="UniProtKB">
        <authorList>
            <consortium name="EnsemblMetazoa"/>
        </authorList>
    </citation>
    <scope>IDENTIFICATION</scope>
</reference>
<sequence length="363" mass="42444">MINSSHHHRQFVIKSKNREKTEKPKDRIEYESSEEVGYTNESEFQNNNDLEWSFPILTFKNVKQNICIWIRRHGMILSVLISIILGFLIASLLKTRKEPYNEFESFLIAFPGLFYMRIMRGVLMPLIIISIISNLGLILFLEQWCGNVHEGCNHHTEVVYIGLPLTDDKLRKSRLDDSKNWWTREITDVGFANYVGLITIEQSLLTIADWFQWYSQIGRFFLLLEILVNLKLEENPMLNELFHYSFTFCLTVFIHLFIIIPIHFLTFTELNPCKNLRLMPGITILYGSFTTSSSLISIPTTINWLERRANIEAVLARLFTIIGAVISKDGSAIWMTVTTIFVCQVTRLDLNFWDVAIIWYRKI</sequence>
<feature type="transmembrane region" description="Helical" evidence="7">
    <location>
        <begin position="74"/>
        <end position="93"/>
    </location>
</feature>